<dbReference type="EMBL" id="CABFNP030000612">
    <property type="protein sequence ID" value="CAI6053832.1"/>
    <property type="molecule type" value="Genomic_DNA"/>
</dbReference>
<evidence type="ECO:0000313" key="2">
    <source>
        <dbReference type="Proteomes" id="UP001160390"/>
    </source>
</evidence>
<evidence type="ECO:0000313" key="1">
    <source>
        <dbReference type="EMBL" id="CAI6053832.1"/>
    </source>
</evidence>
<gene>
    <name evidence="1" type="ORF">CCHLO57077_00007896</name>
</gene>
<organism evidence="1 2">
    <name type="scientific">Clonostachys chloroleuca</name>
    <dbReference type="NCBI Taxonomy" id="1926264"/>
    <lineage>
        <taxon>Eukaryota</taxon>
        <taxon>Fungi</taxon>
        <taxon>Dikarya</taxon>
        <taxon>Ascomycota</taxon>
        <taxon>Pezizomycotina</taxon>
        <taxon>Sordariomycetes</taxon>
        <taxon>Hypocreomycetidae</taxon>
        <taxon>Hypocreales</taxon>
        <taxon>Bionectriaceae</taxon>
        <taxon>Clonostachys</taxon>
    </lineage>
</organism>
<dbReference type="Proteomes" id="UP001160390">
    <property type="component" value="Unassembled WGS sequence"/>
</dbReference>
<keyword evidence="2" id="KW-1185">Reference proteome</keyword>
<comment type="caution">
    <text evidence="1">The sequence shown here is derived from an EMBL/GenBank/DDBJ whole genome shotgun (WGS) entry which is preliminary data.</text>
</comment>
<proteinExistence type="predicted"/>
<reference evidence="1" key="1">
    <citation type="submission" date="2023-01" db="EMBL/GenBank/DDBJ databases">
        <authorList>
            <person name="Piombo E."/>
        </authorList>
    </citation>
    <scope>NUCLEOTIDE SEQUENCE</scope>
</reference>
<protein>
    <submittedName>
        <fullName evidence="1">Uncharacterized protein</fullName>
    </submittedName>
</protein>
<sequence length="453" mass="52104">MPSKLPNEALNQVFEDARSPEISFVKLLRVQDDKGVRRFDWRGQPIFTEATFSRFDPASTEPGPFEEKNVRYYRARRRVEDWWNNRRPTEAPLDPKASLHPKAPLRWTNAAARRIALRDNPVKLNIQIGLPDELKHENKGWAHFLTGSEFATLRPSEIILNPTLDILCLQVGDLSDPSPLNLEDKDVVPLSSDHPDAVRISNLAIEFHGATTREWCRCCRSRLDGAGYSIGDFVHDPDTCHKELLQARRCTRPCAARCDDCVRFRKETTNHHDGIFDLLDNFPAARSLFLIDWAYEPVGTNPDPSTAYASNGDYEFFPVEKAAGQERWRAERPCPFESLYCAESIEDGLKWDLARRERNVKAGIGHVNRDLASMKNWSFWDEGRLHWRKLHEENLRFYTLRLDETLRRVEQGSRCQVLAAVKKKKSLAEEDTTESVVGGQRLGHKEVTGWQRT</sequence>
<accession>A0AA35LSF4</accession>
<dbReference type="AlphaFoldDB" id="A0AA35LSF4"/>
<name>A0AA35LSF4_9HYPO</name>